<dbReference type="Pfam" id="PF00096">
    <property type="entry name" value="zf-C2H2"/>
    <property type="match status" value="1"/>
</dbReference>
<dbReference type="EMBL" id="JAVRRG010000010">
    <property type="protein sequence ID" value="KAK5099467.1"/>
    <property type="molecule type" value="Genomic_DNA"/>
</dbReference>
<dbReference type="PROSITE" id="PS50090">
    <property type="entry name" value="MYB_LIKE"/>
    <property type="match status" value="2"/>
</dbReference>
<evidence type="ECO:0000256" key="3">
    <source>
        <dbReference type="ARBA" id="ARBA00023242"/>
    </source>
</evidence>
<feature type="compositionally biased region" description="Low complexity" evidence="5">
    <location>
        <begin position="479"/>
        <end position="489"/>
    </location>
</feature>
<feature type="compositionally biased region" description="Polar residues" evidence="5">
    <location>
        <begin position="586"/>
        <end position="615"/>
    </location>
</feature>
<dbReference type="PANTHER" id="PTHR46380">
    <property type="entry name" value="CYCLIN-D-BINDING MYB-LIKE TRANSCRIPTION FACTOR 1"/>
    <property type="match status" value="1"/>
</dbReference>
<dbReference type="SUPFAM" id="SSF46689">
    <property type="entry name" value="Homeodomain-like"/>
    <property type="match status" value="2"/>
</dbReference>
<dbReference type="PANTHER" id="PTHR46380:SF2">
    <property type="entry name" value="CYCLIN-D-BINDING MYB-LIKE TRANSCRIPTION FACTOR 1"/>
    <property type="match status" value="1"/>
</dbReference>
<keyword evidence="4" id="KW-0863">Zinc-finger</keyword>
<proteinExistence type="predicted"/>
<feature type="compositionally biased region" description="Basic and acidic residues" evidence="5">
    <location>
        <begin position="653"/>
        <end position="675"/>
    </location>
</feature>
<feature type="compositionally biased region" description="Polar residues" evidence="5">
    <location>
        <begin position="553"/>
        <end position="570"/>
    </location>
</feature>
<dbReference type="InterPro" id="IPR013087">
    <property type="entry name" value="Znf_C2H2_type"/>
</dbReference>
<dbReference type="Gene3D" id="1.10.10.60">
    <property type="entry name" value="Homeodomain-like"/>
    <property type="match status" value="2"/>
</dbReference>
<feature type="compositionally biased region" description="Acidic residues" evidence="5">
    <location>
        <begin position="1097"/>
        <end position="1119"/>
    </location>
</feature>
<feature type="compositionally biased region" description="Low complexity" evidence="5">
    <location>
        <begin position="10"/>
        <end position="29"/>
    </location>
</feature>
<protein>
    <submittedName>
        <fullName evidence="9">Uncharacterized protein</fullName>
    </submittedName>
</protein>
<feature type="compositionally biased region" description="Low complexity" evidence="5">
    <location>
        <begin position="1157"/>
        <end position="1170"/>
    </location>
</feature>
<name>A0ABR0KKQ3_9EURO</name>
<feature type="compositionally biased region" description="Polar residues" evidence="5">
    <location>
        <begin position="296"/>
        <end position="308"/>
    </location>
</feature>
<feature type="compositionally biased region" description="Low complexity" evidence="5">
    <location>
        <begin position="444"/>
        <end position="454"/>
    </location>
</feature>
<comment type="subcellular location">
    <subcellularLocation>
        <location evidence="1">Nucleus</location>
    </subcellularLocation>
</comment>
<evidence type="ECO:0000256" key="1">
    <source>
        <dbReference type="ARBA" id="ARBA00004123"/>
    </source>
</evidence>
<feature type="compositionally biased region" description="Acidic residues" evidence="5">
    <location>
        <begin position="1026"/>
        <end position="1055"/>
    </location>
</feature>
<evidence type="ECO:0000256" key="5">
    <source>
        <dbReference type="SAM" id="MobiDB-lite"/>
    </source>
</evidence>
<feature type="compositionally biased region" description="Low complexity" evidence="5">
    <location>
        <begin position="380"/>
        <end position="391"/>
    </location>
</feature>
<dbReference type="SMART" id="SM00717">
    <property type="entry name" value="SANT"/>
    <property type="match status" value="2"/>
</dbReference>
<feature type="domain" description="C2H2-type" evidence="7">
    <location>
        <begin position="272"/>
        <end position="299"/>
    </location>
</feature>
<dbReference type="Pfam" id="PF13921">
    <property type="entry name" value="Myb_DNA-bind_6"/>
    <property type="match status" value="1"/>
</dbReference>
<feature type="compositionally biased region" description="Polar residues" evidence="5">
    <location>
        <begin position="1120"/>
        <end position="1143"/>
    </location>
</feature>
<dbReference type="PROSITE" id="PS00028">
    <property type="entry name" value="ZINC_FINGER_C2H2_1"/>
    <property type="match status" value="2"/>
</dbReference>
<feature type="compositionally biased region" description="Low complexity" evidence="5">
    <location>
        <begin position="1397"/>
        <end position="1411"/>
    </location>
</feature>
<feature type="compositionally biased region" description="Basic and acidic residues" evidence="5">
    <location>
        <begin position="493"/>
        <end position="529"/>
    </location>
</feature>
<dbReference type="InterPro" id="IPR001005">
    <property type="entry name" value="SANT/Myb"/>
</dbReference>
<feature type="compositionally biased region" description="Low complexity" evidence="5">
    <location>
        <begin position="1345"/>
        <end position="1358"/>
    </location>
</feature>
<feature type="region of interest" description="Disordered" evidence="5">
    <location>
        <begin position="953"/>
        <end position="1436"/>
    </location>
</feature>
<feature type="compositionally biased region" description="Acidic residues" evidence="5">
    <location>
        <begin position="1427"/>
        <end position="1436"/>
    </location>
</feature>
<keyword evidence="4" id="KW-0862">Zinc</keyword>
<feature type="domain" description="Myb-like" evidence="6">
    <location>
        <begin position="880"/>
        <end position="944"/>
    </location>
</feature>
<dbReference type="InterPro" id="IPR009057">
    <property type="entry name" value="Homeodomain-like_sf"/>
</dbReference>
<feature type="compositionally biased region" description="Low complexity" evidence="5">
    <location>
        <begin position="676"/>
        <end position="689"/>
    </location>
</feature>
<feature type="compositionally biased region" description="Basic and acidic residues" evidence="5">
    <location>
        <begin position="996"/>
        <end position="1008"/>
    </location>
</feature>
<keyword evidence="2" id="KW-0238">DNA-binding</keyword>
<keyword evidence="10" id="KW-1185">Reference proteome</keyword>
<feature type="compositionally biased region" description="Basic residues" evidence="5">
    <location>
        <begin position="643"/>
        <end position="652"/>
    </location>
</feature>
<feature type="compositionally biased region" description="Acidic residues" evidence="5">
    <location>
        <begin position="1291"/>
        <end position="1308"/>
    </location>
</feature>
<accession>A0ABR0KKQ3</accession>
<feature type="compositionally biased region" description="Polar residues" evidence="5">
    <location>
        <begin position="56"/>
        <end position="71"/>
    </location>
</feature>
<feature type="compositionally biased region" description="Acidic residues" evidence="5">
    <location>
        <begin position="370"/>
        <end position="379"/>
    </location>
</feature>
<dbReference type="SUPFAM" id="SSF57667">
    <property type="entry name" value="beta-beta-alpha zinc fingers"/>
    <property type="match status" value="1"/>
</dbReference>
<dbReference type="PROSITE" id="PS51294">
    <property type="entry name" value="HTH_MYB"/>
    <property type="match status" value="1"/>
</dbReference>
<dbReference type="SMART" id="SM00355">
    <property type="entry name" value="ZnF_C2H2"/>
    <property type="match status" value="2"/>
</dbReference>
<feature type="region of interest" description="Disordered" evidence="5">
    <location>
        <begin position="1"/>
        <end position="215"/>
    </location>
</feature>
<dbReference type="InterPro" id="IPR017930">
    <property type="entry name" value="Myb_dom"/>
</dbReference>
<feature type="domain" description="HTH myb-type" evidence="8">
    <location>
        <begin position="835"/>
        <end position="881"/>
    </location>
</feature>
<evidence type="ECO:0000259" key="7">
    <source>
        <dbReference type="PROSITE" id="PS50157"/>
    </source>
</evidence>
<dbReference type="InterPro" id="IPR051651">
    <property type="entry name" value="DMTF1_DNA-bind_reg"/>
</dbReference>
<sequence>MAKLAKNKLNQPNGTSSQQPQQSQSWNPPIAALATPSSQKLMPPPARPARLPNPVATPNGQKLQNSDVQSEGSSSAKKTRRRRGGAKPARNSFSDNATTASDATSNSNTNHSLSTVESGPAVRPSMKDLRPTMSQEEQTVYEKEPEMFGDYALSLAGDGNSDIERDGEKTSTKRGKGKKVPTRSDKASKTPDGAVDEDTTSETHHSDANGHQTHLRNPHLASDLATADPVAIPAPKKLSSGRYECPFTCGKTFSEAKGAKRHAAMHVDADKFKCTICGKGYSRNDLYQSHIKSHAGGQTMSSKQQARSGHNLESIASGASHGKDLLRRPLDALSNAQVKAGNDPPRNKPEPEIMAEASAAVLDPVTSAESETESEDESAPAEGTTNTTKSTVETKDDIPMEDASGDETTSSSESDSEVSPVKSRASPVPEPVSYTNDLKRKRPSLSPRPSSIIPSRKRARREASTDSVEVEESEREESAASGAKSSRASMPNEDPRSDRSASDVEMPDGRDENEGIAHDESKLEPKAEPVKPSMRPKPKGKAPEAASRRKNTKQIPNALSPNIAGPTSSTNRRKGKASSPPPAVGRQSSMDNFVSRSRSISNPPVRASSSGSKVTVNVPRGQKTKRQLQAQQVVEDSEEQRTARRKAKKGKGKAQEDRDREVVEESETHSSDRPKATTTARRTSSLTSKPKLKTKSRVAARLQDEACSEDQSDVQENAASDTDTDTSRAKRRRPRRGGPQTSTSDSGRTGKFSQEEVQALLSWRDSFCSEHDLTPTEFNNIMTASMRRTGGYQWPYRFITRVGFLSEYHEQLPNRNKRSMNRFRERHFQNVESTTWTKQDDDELRGLVNQLGPKWVEIGQMMGRTADAVTQRWKHKLNYGEEVKEGEWSAEEVKRLEEEVEAYAKSKGTTARDDSLNVPWHAISLKIGNGRSGQQCSNRWRVNTTRRVKGKFMKVPLEDRIPGSATKLPKPESKTIKAPKKGKTPKTPSKLSQRLAGDDGTPRTESSQKRSSAKKSFKSAERVTNSDDESDENSEEEEQTDNDSDGEDQATDAEADLDKESAAESSQNTASDGVQAGPDSSELEQHNANPRDAGTAEVEEDIDEDNEMRDAQNADEDQEQVSGQDQAPGTDSGTDSGSDNISDTIEVHSPTPPPQPSQKGTQASQSQSQQHGKKKQSSPQKSSQSQPQPQTQKSSQPQIQTQESSRTPAISKNPLRATATKTPANDLNFGLTLSQLHAGTQANSSAKRTTTGKSTGARSRVPDSAIEERPSPELSVRRRPVSSPLGRMLVDDEDEDGDGEQEDEDEDTIDVRSPQDASFVSARSDARLRSPGASEPEPEPEPESESGSSSSPESGSSSDSDTDGREGKHNKHAANASHGTFWQSVNGIAKRFVPGLSQHQGSQAPSQGQGQNKRRSLADALTQGGVGDDESDSDDE</sequence>
<feature type="region of interest" description="Disordered" evidence="5">
    <location>
        <begin position="337"/>
        <end position="752"/>
    </location>
</feature>
<evidence type="ECO:0000259" key="6">
    <source>
        <dbReference type="PROSITE" id="PS50090"/>
    </source>
</evidence>
<keyword evidence="4" id="KW-0479">Metal-binding</keyword>
<gene>
    <name evidence="9" type="ORF">LTR24_001364</name>
</gene>
<feature type="domain" description="Myb-like" evidence="6">
    <location>
        <begin position="828"/>
        <end position="877"/>
    </location>
</feature>
<evidence type="ECO:0000313" key="9">
    <source>
        <dbReference type="EMBL" id="KAK5099467.1"/>
    </source>
</evidence>
<dbReference type="Proteomes" id="UP001345013">
    <property type="component" value="Unassembled WGS sequence"/>
</dbReference>
<keyword evidence="3" id="KW-0539">Nucleus</keyword>
<evidence type="ECO:0000256" key="2">
    <source>
        <dbReference type="ARBA" id="ARBA00023125"/>
    </source>
</evidence>
<feature type="compositionally biased region" description="Basic residues" evidence="5">
    <location>
        <begin position="172"/>
        <end position="181"/>
    </location>
</feature>
<feature type="compositionally biased region" description="Low complexity" evidence="5">
    <location>
        <begin position="86"/>
        <end position="115"/>
    </location>
</feature>
<evidence type="ECO:0000259" key="8">
    <source>
        <dbReference type="PROSITE" id="PS51294"/>
    </source>
</evidence>
<feature type="region of interest" description="Disordered" evidence="5">
    <location>
        <begin position="294"/>
        <end position="323"/>
    </location>
</feature>
<reference evidence="9 10" key="1">
    <citation type="submission" date="2023-08" db="EMBL/GenBank/DDBJ databases">
        <title>Black Yeasts Isolated from many extreme environments.</title>
        <authorList>
            <person name="Coleine C."/>
            <person name="Stajich J.E."/>
            <person name="Selbmann L."/>
        </authorList>
    </citation>
    <scope>NUCLEOTIDE SEQUENCE [LARGE SCALE GENOMIC DNA]</scope>
    <source>
        <strain evidence="9 10">CCFEE 5885</strain>
    </source>
</reference>
<dbReference type="CDD" id="cd00167">
    <property type="entry name" value="SANT"/>
    <property type="match status" value="1"/>
</dbReference>
<feature type="compositionally biased region" description="Polar residues" evidence="5">
    <location>
        <begin position="740"/>
        <end position="752"/>
    </location>
</feature>
<dbReference type="PROSITE" id="PS50157">
    <property type="entry name" value="ZINC_FINGER_C2H2_2"/>
    <property type="match status" value="2"/>
</dbReference>
<dbReference type="InterPro" id="IPR036236">
    <property type="entry name" value="Znf_C2H2_sf"/>
</dbReference>
<feature type="compositionally biased region" description="Polar residues" evidence="5">
    <location>
        <begin position="1219"/>
        <end position="1257"/>
    </location>
</feature>
<dbReference type="Gene3D" id="3.30.160.60">
    <property type="entry name" value="Classic Zinc Finger"/>
    <property type="match status" value="1"/>
</dbReference>
<comment type="caution">
    <text evidence="9">The sequence shown here is derived from an EMBL/GenBank/DDBJ whole genome shotgun (WGS) entry which is preliminary data.</text>
</comment>
<organism evidence="9 10">
    <name type="scientific">Lithohypha guttulata</name>
    <dbReference type="NCBI Taxonomy" id="1690604"/>
    <lineage>
        <taxon>Eukaryota</taxon>
        <taxon>Fungi</taxon>
        <taxon>Dikarya</taxon>
        <taxon>Ascomycota</taxon>
        <taxon>Pezizomycotina</taxon>
        <taxon>Eurotiomycetes</taxon>
        <taxon>Chaetothyriomycetidae</taxon>
        <taxon>Chaetothyriales</taxon>
        <taxon>Trichomeriaceae</taxon>
        <taxon>Lithohypha</taxon>
    </lineage>
</organism>
<feature type="domain" description="C2H2-type" evidence="7">
    <location>
        <begin position="243"/>
        <end position="271"/>
    </location>
</feature>
<feature type="compositionally biased region" description="Polar residues" evidence="5">
    <location>
        <begin position="1063"/>
        <end position="1072"/>
    </location>
</feature>
<evidence type="ECO:0000313" key="10">
    <source>
        <dbReference type="Proteomes" id="UP001345013"/>
    </source>
</evidence>
<feature type="compositionally biased region" description="Low complexity" evidence="5">
    <location>
        <begin position="406"/>
        <end position="419"/>
    </location>
</feature>
<feature type="compositionally biased region" description="Basic and acidic residues" evidence="5">
    <location>
        <begin position="162"/>
        <end position="171"/>
    </location>
</feature>
<feature type="compositionally biased region" description="Low complexity" evidence="5">
    <location>
        <begin position="1177"/>
        <end position="1202"/>
    </location>
</feature>
<feature type="compositionally biased region" description="Polar residues" evidence="5">
    <location>
        <begin position="1377"/>
        <end position="1386"/>
    </location>
</feature>
<evidence type="ECO:0000256" key="4">
    <source>
        <dbReference type="PROSITE-ProRule" id="PRU00042"/>
    </source>
</evidence>